<dbReference type="Proteomes" id="UP000664164">
    <property type="component" value="Unassembled WGS sequence"/>
</dbReference>
<dbReference type="InterPro" id="IPR006119">
    <property type="entry name" value="Resolv_N"/>
</dbReference>
<dbReference type="PANTHER" id="PTHR30461:SF23">
    <property type="entry name" value="DNA RECOMBINASE-RELATED"/>
    <property type="match status" value="1"/>
</dbReference>
<evidence type="ECO:0000313" key="4">
    <source>
        <dbReference type="EMBL" id="MBO1267105.1"/>
    </source>
</evidence>
<feature type="domain" description="Recombinase" evidence="3">
    <location>
        <begin position="174"/>
        <end position="276"/>
    </location>
</feature>
<dbReference type="SMART" id="SM00857">
    <property type="entry name" value="Resolvase"/>
    <property type="match status" value="1"/>
</dbReference>
<dbReference type="SUPFAM" id="SSF53041">
    <property type="entry name" value="Resolvase-like"/>
    <property type="match status" value="1"/>
</dbReference>
<dbReference type="RefSeq" id="WP_207614932.1">
    <property type="nucleotide sequence ID" value="NZ_JAFNLL010000005.1"/>
</dbReference>
<dbReference type="PROSITE" id="PS51737">
    <property type="entry name" value="RECOMBINASE_DNA_BIND"/>
    <property type="match status" value="1"/>
</dbReference>
<dbReference type="GO" id="GO:0000150">
    <property type="term" value="F:DNA strand exchange activity"/>
    <property type="evidence" value="ECO:0007669"/>
    <property type="project" value="InterPro"/>
</dbReference>
<dbReference type="EMBL" id="JAFNLL010000005">
    <property type="protein sequence ID" value="MBO1267105.1"/>
    <property type="molecule type" value="Genomic_DNA"/>
</dbReference>
<dbReference type="Pfam" id="PF13408">
    <property type="entry name" value="Zn_ribbon_recom"/>
    <property type="match status" value="1"/>
</dbReference>
<evidence type="ECO:0000313" key="5">
    <source>
        <dbReference type="Proteomes" id="UP000664164"/>
    </source>
</evidence>
<feature type="domain" description="Resolvase/invertase-type recombinase catalytic" evidence="2">
    <location>
        <begin position="18"/>
        <end position="166"/>
    </location>
</feature>
<keyword evidence="1" id="KW-0175">Coiled coil</keyword>
<dbReference type="InterPro" id="IPR050639">
    <property type="entry name" value="SSR_resolvase"/>
</dbReference>
<dbReference type="Pfam" id="PF00239">
    <property type="entry name" value="Resolvase"/>
    <property type="match status" value="1"/>
</dbReference>
<reference evidence="4" key="1">
    <citation type="submission" date="2021-03" db="EMBL/GenBank/DDBJ databases">
        <title>A new species, PO-11, isolated from a karst cave deposit.</title>
        <authorList>
            <person name="Zhaoxiaoyong W."/>
        </authorList>
    </citation>
    <scope>NUCLEOTIDE SEQUENCE</scope>
    <source>
        <strain evidence="4">PO-11</strain>
    </source>
</reference>
<dbReference type="Pfam" id="PF07508">
    <property type="entry name" value="Recombinase"/>
    <property type="match status" value="1"/>
</dbReference>
<evidence type="ECO:0000259" key="3">
    <source>
        <dbReference type="PROSITE" id="PS51737"/>
    </source>
</evidence>
<name>A0A939KMY3_9MICC</name>
<sequence length="492" mass="56036">MRGTEYMHETTPLSSPTRCAIYCRISDDKRGEELGVQRQEELCRDLADRLGYTVVAVKIDNSVSAFSGKPRPDYKALTQLAKDREIEAVLAWNLDRLYRRPRELEDYIDIVEATGIKTETVLAGRFDLNTPMGRAFARQAITFAMLEVEQTKARVLAAKSQAARSGKPSGGNRAYGWLQNGMDQHPDEAPTVREIVKRFISGDSWNSIAMDLNARNIPTAKGKMWTAINVSNVAQLPRHYGMRSHNGQEYEAAWEPLLSQDTRDDLQLAIKRGQATHGKRTYARKHLLTGFIFCGVCGNRMSIINAQQRDGSYSPAFNCRKKDHRGQEVGCGKVKRKKDPVEDLVIDCIMYRLDTPELGEMLAGSDSTTPELKQLMRDHELQTQRLQEILELYSTGDMDFNEYKTAKTTAQARLDALGRELERKTSNRAVANIPAGQTVREAWEKSDLMWKRQLVDVLIEKILIYPKQPGDGRYRYKQWIFNPDRIDIIWKA</sequence>
<proteinExistence type="predicted"/>
<dbReference type="GO" id="GO:0003677">
    <property type="term" value="F:DNA binding"/>
    <property type="evidence" value="ECO:0007669"/>
    <property type="project" value="InterPro"/>
</dbReference>
<dbReference type="CDD" id="cd00338">
    <property type="entry name" value="Ser_Recombinase"/>
    <property type="match status" value="1"/>
</dbReference>
<gene>
    <name evidence="4" type="ORF">J1902_03770</name>
</gene>
<organism evidence="4 5">
    <name type="scientific">Arthrobacter cavernae</name>
    <dbReference type="NCBI Taxonomy" id="2817681"/>
    <lineage>
        <taxon>Bacteria</taxon>
        <taxon>Bacillati</taxon>
        <taxon>Actinomycetota</taxon>
        <taxon>Actinomycetes</taxon>
        <taxon>Micrococcales</taxon>
        <taxon>Micrococcaceae</taxon>
        <taxon>Arthrobacter</taxon>
    </lineage>
</organism>
<dbReference type="PROSITE" id="PS51736">
    <property type="entry name" value="RECOMBINASES_3"/>
    <property type="match status" value="1"/>
</dbReference>
<evidence type="ECO:0000259" key="2">
    <source>
        <dbReference type="PROSITE" id="PS51736"/>
    </source>
</evidence>
<dbReference type="Gene3D" id="3.40.50.1390">
    <property type="entry name" value="Resolvase, N-terminal catalytic domain"/>
    <property type="match status" value="1"/>
</dbReference>
<evidence type="ECO:0000256" key="1">
    <source>
        <dbReference type="SAM" id="Coils"/>
    </source>
</evidence>
<dbReference type="Gene3D" id="3.90.1750.20">
    <property type="entry name" value="Putative Large Serine Recombinase, Chain B, Domain 2"/>
    <property type="match status" value="1"/>
</dbReference>
<dbReference type="InterPro" id="IPR025827">
    <property type="entry name" value="Zn_ribbon_recom_dom"/>
</dbReference>
<dbReference type="InterPro" id="IPR038109">
    <property type="entry name" value="DNA_bind_recomb_sf"/>
</dbReference>
<keyword evidence="5" id="KW-1185">Reference proteome</keyword>
<dbReference type="PANTHER" id="PTHR30461">
    <property type="entry name" value="DNA-INVERTASE FROM LAMBDOID PROPHAGE"/>
    <property type="match status" value="1"/>
</dbReference>
<dbReference type="InterPro" id="IPR011109">
    <property type="entry name" value="DNA_bind_recombinase_dom"/>
</dbReference>
<feature type="coiled-coil region" evidence="1">
    <location>
        <begin position="372"/>
        <end position="427"/>
    </location>
</feature>
<dbReference type="InterPro" id="IPR036162">
    <property type="entry name" value="Resolvase-like_N_sf"/>
</dbReference>
<accession>A0A939KMY3</accession>
<dbReference type="AlphaFoldDB" id="A0A939KMY3"/>
<protein>
    <submittedName>
        <fullName evidence="4">Recombinase family protein</fullName>
    </submittedName>
</protein>
<comment type="caution">
    <text evidence="4">The sequence shown here is derived from an EMBL/GenBank/DDBJ whole genome shotgun (WGS) entry which is preliminary data.</text>
</comment>